<accession>A0A8J6PIB5</accession>
<dbReference type="InterPro" id="IPR015943">
    <property type="entry name" value="WD40/YVTN_repeat-like_dom_sf"/>
</dbReference>
<feature type="domain" description="Secretion system C-terminal sorting" evidence="2">
    <location>
        <begin position="477"/>
        <end position="551"/>
    </location>
</feature>
<dbReference type="EMBL" id="JACVEL010000003">
    <property type="protein sequence ID" value="MBC9812141.1"/>
    <property type="molecule type" value="Genomic_DNA"/>
</dbReference>
<dbReference type="Pfam" id="PF18962">
    <property type="entry name" value="Por_Secre_tail"/>
    <property type="match status" value="1"/>
</dbReference>
<name>A0A8J6PIB5_9FLAO</name>
<dbReference type="RefSeq" id="WP_216713828.1">
    <property type="nucleotide sequence ID" value="NZ_JACVEL010000003.1"/>
</dbReference>
<keyword evidence="1" id="KW-0732">Signal</keyword>
<evidence type="ECO:0000259" key="2">
    <source>
        <dbReference type="Pfam" id="PF18962"/>
    </source>
</evidence>
<dbReference type="InterPro" id="IPR026444">
    <property type="entry name" value="Secre_tail"/>
</dbReference>
<keyword evidence="4" id="KW-1185">Reference proteome</keyword>
<protein>
    <submittedName>
        <fullName evidence="3">T9SS type A sorting domain-containing protein</fullName>
    </submittedName>
</protein>
<organism evidence="3 4">
    <name type="scientific">Taishania pollutisoli</name>
    <dbReference type="NCBI Taxonomy" id="2766479"/>
    <lineage>
        <taxon>Bacteria</taxon>
        <taxon>Pseudomonadati</taxon>
        <taxon>Bacteroidota</taxon>
        <taxon>Flavobacteriia</taxon>
        <taxon>Flavobacteriales</taxon>
        <taxon>Crocinitomicaceae</taxon>
        <taxon>Taishania</taxon>
    </lineage>
</organism>
<proteinExistence type="predicted"/>
<dbReference type="Gene3D" id="2.130.10.10">
    <property type="entry name" value="YVTN repeat-like/Quinoprotein amine dehydrogenase"/>
    <property type="match status" value="1"/>
</dbReference>
<dbReference type="AlphaFoldDB" id="A0A8J6PIB5"/>
<sequence length="553" mass="59574">MKKILLLSLLTINQFFSGYSQTLLSDIRPGLDGSEPGFDNAVQKGGDIYFVAQSDATSSGLYKTDGTTGNTILLEGGSNAYISMILGVLGDEILYIAGNAFSGEQPALYKTTGDPGAGEFVIDYNQNNDFLIAYPMHIVMDNVLYFYGAEGNTGYELWRTDGTAAGTYLVKDINPGIESSILFTAEKNQFFTELNGYIYFGAAEPVNGAELWRTDGTEAGTTMVANIDPSTPQIAQMGSNPAYFCTYNNAVYFSAYRPVDGRELWKTDGTSAGTVLVKDLAAGDGSPTNLMEHNGSLYFSAYYPDQNYTLYKSNGTAAGTNAIRQPDNGGPITAPGDAFVSFKGKLFFSADNGQGSNIWYTDGTAAGTNFLPDTPDAIYSYPMNLLATTNYLYFTAVVSETDFNAGVFRTTENPNQMTLLTAQTFNANNNQPLWLVNECLLVRGDDGTAGEEIYTVCNQNTQPLGLDETVRTQLSAFPNPCSDKVTITCGSGAEQITGVSLYSTSGNSVRLPFTQLNQQQIVVNGLSTFSSGIYFLTVEVNNTPGLPVKLIVE</sequence>
<evidence type="ECO:0000313" key="3">
    <source>
        <dbReference type="EMBL" id="MBC9812141.1"/>
    </source>
</evidence>
<gene>
    <name evidence="3" type="ORF">H9Y05_06575</name>
</gene>
<comment type="caution">
    <text evidence="3">The sequence shown here is derived from an EMBL/GenBank/DDBJ whole genome shotgun (WGS) entry which is preliminary data.</text>
</comment>
<dbReference type="Proteomes" id="UP000652681">
    <property type="component" value="Unassembled WGS sequence"/>
</dbReference>
<evidence type="ECO:0000256" key="1">
    <source>
        <dbReference type="ARBA" id="ARBA00022729"/>
    </source>
</evidence>
<reference evidence="3" key="1">
    <citation type="submission" date="2020-09" db="EMBL/GenBank/DDBJ databases">
        <title>Taishania pollutisoli gen. nov., sp. nov., Isolated from Tetrabromobisphenol A-Contaminated Soil.</title>
        <authorList>
            <person name="Chen Q."/>
        </authorList>
    </citation>
    <scope>NUCLEOTIDE SEQUENCE</scope>
    <source>
        <strain evidence="3">CZZ-1</strain>
    </source>
</reference>
<dbReference type="NCBIfam" id="TIGR04183">
    <property type="entry name" value="Por_Secre_tail"/>
    <property type="match status" value="1"/>
</dbReference>
<evidence type="ECO:0000313" key="4">
    <source>
        <dbReference type="Proteomes" id="UP000652681"/>
    </source>
</evidence>